<gene>
    <name evidence="3" type="ORF">QVD17_21709</name>
</gene>
<dbReference type="EMBL" id="JAUHHV010000006">
    <property type="protein sequence ID" value="KAK1420264.1"/>
    <property type="molecule type" value="Genomic_DNA"/>
</dbReference>
<keyword evidence="2" id="KW-1133">Transmembrane helix</keyword>
<comment type="caution">
    <text evidence="3">The sequence shown here is derived from an EMBL/GenBank/DDBJ whole genome shotgun (WGS) entry which is preliminary data.</text>
</comment>
<feature type="transmembrane region" description="Helical" evidence="2">
    <location>
        <begin position="76"/>
        <end position="98"/>
    </location>
</feature>
<feature type="compositionally biased region" description="Polar residues" evidence="1">
    <location>
        <begin position="130"/>
        <end position="148"/>
    </location>
</feature>
<feature type="region of interest" description="Disordered" evidence="1">
    <location>
        <begin position="122"/>
        <end position="152"/>
    </location>
</feature>
<keyword evidence="2" id="KW-0812">Transmembrane</keyword>
<sequence>MNKTCAHNLICKQSHQEIYLCKLSNQKWKQDIERMEDARDGDLRVPLISSLFFVLVFAGGVFLTFYVFAPNISQPWFPAIALILIGSPWVFWLLTYLYTCFKGCCPKELPYTHDHALSRRGIPSHPVTPRRSTVTNQTTKAMSRSWSVDGSPHDQATGLNNVASRHVHFGEEVVVVESDGSKVVHEMESWTNSNKPTQMPSNAS</sequence>
<dbReference type="AlphaFoldDB" id="A0AAD8KCP0"/>
<dbReference type="Proteomes" id="UP001229421">
    <property type="component" value="Unassembled WGS sequence"/>
</dbReference>
<reference evidence="3" key="1">
    <citation type="journal article" date="2023" name="bioRxiv">
        <title>Improved chromosome-level genome assembly for marigold (Tagetes erecta).</title>
        <authorList>
            <person name="Jiang F."/>
            <person name="Yuan L."/>
            <person name="Wang S."/>
            <person name="Wang H."/>
            <person name="Xu D."/>
            <person name="Wang A."/>
            <person name="Fan W."/>
        </authorList>
    </citation>
    <scope>NUCLEOTIDE SEQUENCE</scope>
    <source>
        <strain evidence="3">WSJ</strain>
        <tissue evidence="3">Leaf</tissue>
    </source>
</reference>
<keyword evidence="2" id="KW-0472">Membrane</keyword>
<evidence type="ECO:0008006" key="5">
    <source>
        <dbReference type="Google" id="ProtNLM"/>
    </source>
</evidence>
<evidence type="ECO:0000256" key="1">
    <source>
        <dbReference type="SAM" id="MobiDB-lite"/>
    </source>
</evidence>
<evidence type="ECO:0000313" key="3">
    <source>
        <dbReference type="EMBL" id="KAK1420264.1"/>
    </source>
</evidence>
<organism evidence="3 4">
    <name type="scientific">Tagetes erecta</name>
    <name type="common">African marigold</name>
    <dbReference type="NCBI Taxonomy" id="13708"/>
    <lineage>
        <taxon>Eukaryota</taxon>
        <taxon>Viridiplantae</taxon>
        <taxon>Streptophyta</taxon>
        <taxon>Embryophyta</taxon>
        <taxon>Tracheophyta</taxon>
        <taxon>Spermatophyta</taxon>
        <taxon>Magnoliopsida</taxon>
        <taxon>eudicotyledons</taxon>
        <taxon>Gunneridae</taxon>
        <taxon>Pentapetalae</taxon>
        <taxon>asterids</taxon>
        <taxon>campanulids</taxon>
        <taxon>Asterales</taxon>
        <taxon>Asteraceae</taxon>
        <taxon>Asteroideae</taxon>
        <taxon>Heliantheae alliance</taxon>
        <taxon>Tageteae</taxon>
        <taxon>Tagetes</taxon>
    </lineage>
</organism>
<name>A0AAD8KCP0_TARER</name>
<dbReference type="PANTHER" id="PTHR34964:SF1">
    <property type="entry name" value="MEMBRANE LIPOPROTEIN"/>
    <property type="match status" value="1"/>
</dbReference>
<evidence type="ECO:0000256" key="2">
    <source>
        <dbReference type="SAM" id="Phobius"/>
    </source>
</evidence>
<proteinExistence type="predicted"/>
<dbReference type="PANTHER" id="PTHR34964">
    <property type="entry name" value="MEMBRANE LIPOPROTEIN-RELATED"/>
    <property type="match status" value="1"/>
</dbReference>
<accession>A0AAD8KCP0</accession>
<feature type="transmembrane region" description="Helical" evidence="2">
    <location>
        <begin position="47"/>
        <end position="69"/>
    </location>
</feature>
<evidence type="ECO:0000313" key="4">
    <source>
        <dbReference type="Proteomes" id="UP001229421"/>
    </source>
</evidence>
<keyword evidence="4" id="KW-1185">Reference proteome</keyword>
<protein>
    <recommendedName>
        <fullName evidence="5">Transmembrane protein</fullName>
    </recommendedName>
</protein>